<organism evidence="1">
    <name type="scientific">Tanacetum cinerariifolium</name>
    <name type="common">Dalmatian daisy</name>
    <name type="synonym">Chrysanthemum cinerariifolium</name>
    <dbReference type="NCBI Taxonomy" id="118510"/>
    <lineage>
        <taxon>Eukaryota</taxon>
        <taxon>Viridiplantae</taxon>
        <taxon>Streptophyta</taxon>
        <taxon>Embryophyta</taxon>
        <taxon>Tracheophyta</taxon>
        <taxon>Spermatophyta</taxon>
        <taxon>Magnoliopsida</taxon>
        <taxon>eudicotyledons</taxon>
        <taxon>Gunneridae</taxon>
        <taxon>Pentapetalae</taxon>
        <taxon>asterids</taxon>
        <taxon>campanulids</taxon>
        <taxon>Asterales</taxon>
        <taxon>Asteraceae</taxon>
        <taxon>Asteroideae</taxon>
        <taxon>Anthemideae</taxon>
        <taxon>Anthemidinae</taxon>
        <taxon>Tanacetum</taxon>
    </lineage>
</organism>
<gene>
    <name evidence="1" type="ORF">Tci_571166</name>
</gene>
<dbReference type="EMBL" id="BKCJ010352540">
    <property type="protein sequence ID" value="GEZ99193.1"/>
    <property type="molecule type" value="Genomic_DNA"/>
</dbReference>
<evidence type="ECO:0000313" key="1">
    <source>
        <dbReference type="EMBL" id="GEZ99193.1"/>
    </source>
</evidence>
<protein>
    <submittedName>
        <fullName evidence="1">Integrase, catalytic region, zinc finger, CCHC-type, peptidase aspartic, catalytic</fullName>
    </submittedName>
</protein>
<reference evidence="1" key="1">
    <citation type="journal article" date="2019" name="Sci. Rep.">
        <title>Draft genome of Tanacetum cinerariifolium, the natural source of mosquito coil.</title>
        <authorList>
            <person name="Yamashiro T."/>
            <person name="Shiraishi A."/>
            <person name="Satake H."/>
            <person name="Nakayama K."/>
        </authorList>
    </citation>
    <scope>NUCLEOTIDE SEQUENCE</scope>
</reference>
<accession>A0A699IZI1</accession>
<feature type="non-terminal residue" evidence="1">
    <location>
        <position position="1"/>
    </location>
</feature>
<comment type="caution">
    <text evidence="1">The sequence shown here is derived from an EMBL/GenBank/DDBJ whole genome shotgun (WGS) entry which is preliminary data.</text>
</comment>
<proteinExistence type="predicted"/>
<sequence>LQCDYVDQVVKCERLEKEISKSNITSKSFEELQQHAIDLKLALQQRQKQIKNDKAFKENQSKVFLKEREQYFEIQDLKAQLQDKGIEISKPATFSDSLAKPDFSKSKSVTINNVSNDFSKPVTALILPQNVKSNLKITNVIAPGMYEFVEIILFIIDSGCSKHMMRNLKLLRNITIKRVYYVERLNHNLFSVGQFCDADLKVSFWKSTCYIRDLKGNDLLIVVSKSSDVTTADAPNHCQQQHTTPSMSTTIVANTPSLNIQTTPETTSVTPPNWVAAEYDSGACYFIDQ</sequence>
<dbReference type="AlphaFoldDB" id="A0A699IZI1"/>
<name>A0A699IZI1_TANCI</name>